<proteinExistence type="predicted"/>
<keyword evidence="2" id="KW-1185">Reference proteome</keyword>
<reference evidence="1" key="1">
    <citation type="submission" date="2021-05" db="EMBL/GenBank/DDBJ databases">
        <authorList>
            <person name="Scholz U."/>
            <person name="Mascher M."/>
            <person name="Fiebig A."/>
        </authorList>
    </citation>
    <scope>NUCLEOTIDE SEQUENCE [LARGE SCALE GENOMIC DNA]</scope>
</reference>
<reference evidence="1" key="2">
    <citation type="submission" date="2025-09" db="UniProtKB">
        <authorList>
            <consortium name="EnsemblPlants"/>
        </authorList>
    </citation>
    <scope>IDENTIFICATION</scope>
</reference>
<evidence type="ECO:0000313" key="2">
    <source>
        <dbReference type="Proteomes" id="UP001732700"/>
    </source>
</evidence>
<organism evidence="1 2">
    <name type="scientific">Avena sativa</name>
    <name type="common">Oat</name>
    <dbReference type="NCBI Taxonomy" id="4498"/>
    <lineage>
        <taxon>Eukaryota</taxon>
        <taxon>Viridiplantae</taxon>
        <taxon>Streptophyta</taxon>
        <taxon>Embryophyta</taxon>
        <taxon>Tracheophyta</taxon>
        <taxon>Spermatophyta</taxon>
        <taxon>Magnoliopsida</taxon>
        <taxon>Liliopsida</taxon>
        <taxon>Poales</taxon>
        <taxon>Poaceae</taxon>
        <taxon>BOP clade</taxon>
        <taxon>Pooideae</taxon>
        <taxon>Poodae</taxon>
        <taxon>Poeae</taxon>
        <taxon>Poeae Chloroplast Group 1 (Aveneae type)</taxon>
        <taxon>Aveninae</taxon>
        <taxon>Avena</taxon>
    </lineage>
</organism>
<evidence type="ECO:0000313" key="1">
    <source>
        <dbReference type="EnsemblPlants" id="AVESA.00010b.r2.7AG1208370.1.CDS"/>
    </source>
</evidence>
<accession>A0ACD5ZQ97</accession>
<protein>
    <submittedName>
        <fullName evidence="1">Uncharacterized protein</fullName>
    </submittedName>
</protein>
<dbReference type="EnsemblPlants" id="AVESA.00010b.r2.7AG1208370.1">
    <property type="protein sequence ID" value="AVESA.00010b.r2.7AG1208370.1.CDS"/>
    <property type="gene ID" value="AVESA.00010b.r2.7AG1208370"/>
</dbReference>
<sequence>MEETTAGPGETPEAGGCRSRGKPTASIGDPRLRLEWQSTPMHGLDSTKFSVEVHHGGNFVGSGHSINYMDKKNTVWFDNLERNAFNYETLRYMIDRLGYEQRLYRHPQQVLMLFIHHPDENEQQVKDELSHGANSDNSDEEEDYECDSDEDPAWYDSDYDMKADDDLFEDNVDDSEAGDMFDKGKENVGQHAHIPGSDEVNEADLELPAEDDIEKSHKSDSDDEEYKKKKKKKQVVYKFKPFNTECDMVNPQFKISMLFDFVEVVRKAVAQYAVNERVHIRKRRNNKKSFEAIYEGKTPKGEPCTCRFIVVKYSQTVDFLVKCYVGEHICERVWDVKELTTPFLA</sequence>
<name>A0ACD5ZQ97_AVESA</name>
<dbReference type="Proteomes" id="UP001732700">
    <property type="component" value="Chromosome 7A"/>
</dbReference>